<comment type="caution">
    <text evidence="1">The sequence shown here is derived from an EMBL/GenBank/DDBJ whole genome shotgun (WGS) entry which is preliminary data.</text>
</comment>
<organism evidence="1 2">
    <name type="scientific">Artemisia annua</name>
    <name type="common">Sweet wormwood</name>
    <dbReference type="NCBI Taxonomy" id="35608"/>
    <lineage>
        <taxon>Eukaryota</taxon>
        <taxon>Viridiplantae</taxon>
        <taxon>Streptophyta</taxon>
        <taxon>Embryophyta</taxon>
        <taxon>Tracheophyta</taxon>
        <taxon>Spermatophyta</taxon>
        <taxon>Magnoliopsida</taxon>
        <taxon>eudicotyledons</taxon>
        <taxon>Gunneridae</taxon>
        <taxon>Pentapetalae</taxon>
        <taxon>asterids</taxon>
        <taxon>campanulids</taxon>
        <taxon>Asterales</taxon>
        <taxon>Asteraceae</taxon>
        <taxon>Asteroideae</taxon>
        <taxon>Anthemideae</taxon>
        <taxon>Artemisiinae</taxon>
        <taxon>Artemisia</taxon>
    </lineage>
</organism>
<evidence type="ECO:0000313" key="2">
    <source>
        <dbReference type="Proteomes" id="UP000245207"/>
    </source>
</evidence>
<reference evidence="1 2" key="1">
    <citation type="journal article" date="2018" name="Mol. Plant">
        <title>The genome of Artemisia annua provides insight into the evolution of Asteraceae family and artemisinin biosynthesis.</title>
        <authorList>
            <person name="Shen Q."/>
            <person name="Zhang L."/>
            <person name="Liao Z."/>
            <person name="Wang S."/>
            <person name="Yan T."/>
            <person name="Shi P."/>
            <person name="Liu M."/>
            <person name="Fu X."/>
            <person name="Pan Q."/>
            <person name="Wang Y."/>
            <person name="Lv Z."/>
            <person name="Lu X."/>
            <person name="Zhang F."/>
            <person name="Jiang W."/>
            <person name="Ma Y."/>
            <person name="Chen M."/>
            <person name="Hao X."/>
            <person name="Li L."/>
            <person name="Tang Y."/>
            <person name="Lv G."/>
            <person name="Zhou Y."/>
            <person name="Sun X."/>
            <person name="Brodelius P.E."/>
            <person name="Rose J.K.C."/>
            <person name="Tang K."/>
        </authorList>
    </citation>
    <scope>NUCLEOTIDE SEQUENCE [LARGE SCALE GENOMIC DNA]</scope>
    <source>
        <strain evidence="2">cv. Huhao1</strain>
        <tissue evidence="1">Leaf</tissue>
    </source>
</reference>
<dbReference type="Proteomes" id="UP000245207">
    <property type="component" value="Unassembled WGS sequence"/>
</dbReference>
<keyword evidence="2" id="KW-1185">Reference proteome</keyword>
<gene>
    <name evidence="1" type="ORF">CTI12_AA265000</name>
</gene>
<dbReference type="OrthoDB" id="1934742at2759"/>
<accession>A0A2U1NHC2</accession>
<protein>
    <submittedName>
        <fullName evidence="1">Uncharacterized protein</fullName>
    </submittedName>
</protein>
<proteinExistence type="predicted"/>
<dbReference type="AlphaFoldDB" id="A0A2U1NHC2"/>
<sequence>MKHGSYHPFNVEAKIDISTYDGTIDTEKLDSWLDQLDTYFPLYGFRSNEKVVFARLKLTSHVLAWWNSQLKIIKKILLGKNSLNSYNKSFTPWGMFKIDGHGGIIYIYKEVKMYKNAPQNFVDSR</sequence>
<name>A0A2U1NHC2_ARTAN</name>
<evidence type="ECO:0000313" key="1">
    <source>
        <dbReference type="EMBL" id="PWA72915.1"/>
    </source>
</evidence>
<dbReference type="EMBL" id="PKPP01002823">
    <property type="protein sequence ID" value="PWA72915.1"/>
    <property type="molecule type" value="Genomic_DNA"/>
</dbReference>